<organism evidence="1 2">
    <name type="scientific">Sorangium cellulosum</name>
    <name type="common">Polyangium cellulosum</name>
    <dbReference type="NCBI Taxonomy" id="56"/>
    <lineage>
        <taxon>Bacteria</taxon>
        <taxon>Pseudomonadati</taxon>
        <taxon>Myxococcota</taxon>
        <taxon>Polyangia</taxon>
        <taxon>Polyangiales</taxon>
        <taxon>Polyangiaceae</taxon>
        <taxon>Sorangium</taxon>
    </lineage>
</organism>
<dbReference type="RefSeq" id="WP_159397209.1">
    <property type="nucleotide sequence ID" value="NZ_CP012673.1"/>
</dbReference>
<dbReference type="Proteomes" id="UP000238348">
    <property type="component" value="Chromosome"/>
</dbReference>
<protein>
    <submittedName>
        <fullName evidence="1">Uncharacterized protein</fullName>
    </submittedName>
</protein>
<gene>
    <name evidence="1" type="ORF">SOCE26_048010</name>
</gene>
<name>A0A2L0EVM5_SORCE</name>
<reference evidence="1 2" key="1">
    <citation type="submission" date="2015-09" db="EMBL/GenBank/DDBJ databases">
        <title>Sorangium comparison.</title>
        <authorList>
            <person name="Zaburannyi N."/>
            <person name="Bunk B."/>
            <person name="Overmann J."/>
            <person name="Mueller R."/>
        </authorList>
    </citation>
    <scope>NUCLEOTIDE SEQUENCE [LARGE SCALE GENOMIC DNA]</scope>
    <source>
        <strain evidence="1 2">So ce26</strain>
    </source>
</reference>
<evidence type="ECO:0000313" key="2">
    <source>
        <dbReference type="Proteomes" id="UP000238348"/>
    </source>
</evidence>
<dbReference type="AlphaFoldDB" id="A0A2L0EVM5"/>
<dbReference type="EMBL" id="CP012673">
    <property type="protein sequence ID" value="AUX43353.1"/>
    <property type="molecule type" value="Genomic_DNA"/>
</dbReference>
<evidence type="ECO:0000313" key="1">
    <source>
        <dbReference type="EMBL" id="AUX43353.1"/>
    </source>
</evidence>
<sequence>MRSGTLYRSTRRRIGASLLLLASAGALIPFATTRGSLARDAPSRPAEPPPSHHRDMARALTMDHQLVRSDFIGVVRVVGLREEAEEETVIVDLVVEDTWFSRWEKEAALTVGVASDHWGAYRGLIAKDEKLVVLLAGGPFTTAPFTFHEKSVFAVHEDGTLTCASGNPLFAVHHGGFVCSVKEYMPTAPLTLEEMRRDTLRARKRAAVHLSSLDAQIEALSRPLQLFPVDEQQIDRSRIENEVYR</sequence>
<accession>A0A2L0EVM5</accession>
<proteinExistence type="predicted"/>